<keyword evidence="3" id="KW-1185">Reference proteome</keyword>
<keyword evidence="2" id="KW-0489">Methyltransferase</keyword>
<dbReference type="Pfam" id="PF01170">
    <property type="entry name" value="UPF0020"/>
    <property type="match status" value="1"/>
</dbReference>
<dbReference type="CDD" id="cd02440">
    <property type="entry name" value="AdoMet_MTases"/>
    <property type="match status" value="1"/>
</dbReference>
<reference evidence="2 3" key="1">
    <citation type="submission" date="2022-01" db="EMBL/GenBank/DDBJ databases">
        <title>Labilibaculum sp. nov, a marine bacterium isolated from Antarctica.</title>
        <authorList>
            <person name="Dai W."/>
        </authorList>
    </citation>
    <scope>NUCLEOTIDE SEQUENCE [LARGE SCALE GENOMIC DNA]</scope>
    <source>
        <strain evidence="2 3">DW002</strain>
    </source>
</reference>
<sequence length="315" mass="36289">MHQNKYIYTFIYDNTQRELCKLESRCIFDKEEKNKLLFSDKKVEPSSSAFIRKRLEISLFSEDYSSLIKEIKNKNIRIDGFKVEYLILDGDTTKYAERLEKLREIGYSIDGDPEYYNPTITYALCYYEGIWYFGMLIKNDIAWHKHKQKPCSYSNSISMHIAKALVNIAAKANKETKLLDACCGVGTIMLEACFAGNNIEGCDINEKICNHARENLSHFNYTANVYHSDIKDISRRYEAAIIDLPYNLFTSATDSDISHIIESAAEITDRLIIVSTSDIKGLIHKTGFKISDYCSVSKRGKVNFARKIWVCEKNN</sequence>
<evidence type="ECO:0000259" key="1">
    <source>
        <dbReference type="Pfam" id="PF01170"/>
    </source>
</evidence>
<dbReference type="GO" id="GO:0032259">
    <property type="term" value="P:methylation"/>
    <property type="evidence" value="ECO:0007669"/>
    <property type="project" value="UniProtKB-KW"/>
</dbReference>
<dbReference type="PANTHER" id="PTHR14911">
    <property type="entry name" value="THUMP DOMAIN-CONTAINING"/>
    <property type="match status" value="1"/>
</dbReference>
<organism evidence="2 3">
    <name type="scientific">Paralabilibaculum antarcticum</name>
    <dbReference type="NCBI Taxonomy" id="2912572"/>
    <lineage>
        <taxon>Bacteria</taxon>
        <taxon>Pseudomonadati</taxon>
        <taxon>Bacteroidota</taxon>
        <taxon>Bacteroidia</taxon>
        <taxon>Marinilabiliales</taxon>
        <taxon>Marinifilaceae</taxon>
        <taxon>Paralabilibaculum</taxon>
    </lineage>
</organism>
<protein>
    <submittedName>
        <fullName evidence="2">Methyltransferase domain-containing protein</fullName>
    </submittedName>
</protein>
<dbReference type="RefSeq" id="WP_275111072.1">
    <property type="nucleotide sequence ID" value="NZ_JAKJSC010000005.1"/>
</dbReference>
<keyword evidence="2" id="KW-0808">Transferase</keyword>
<dbReference type="SUPFAM" id="SSF53335">
    <property type="entry name" value="S-adenosyl-L-methionine-dependent methyltransferases"/>
    <property type="match status" value="1"/>
</dbReference>
<dbReference type="EMBL" id="JAKJSC010000005">
    <property type="protein sequence ID" value="MDE5419743.1"/>
    <property type="molecule type" value="Genomic_DNA"/>
</dbReference>
<dbReference type="GO" id="GO:0008168">
    <property type="term" value="F:methyltransferase activity"/>
    <property type="evidence" value="ECO:0007669"/>
    <property type="project" value="UniProtKB-KW"/>
</dbReference>
<evidence type="ECO:0000313" key="3">
    <source>
        <dbReference type="Proteomes" id="UP001528920"/>
    </source>
</evidence>
<dbReference type="Proteomes" id="UP001528920">
    <property type="component" value="Unassembled WGS sequence"/>
</dbReference>
<dbReference type="PANTHER" id="PTHR14911:SF13">
    <property type="entry name" value="TRNA (GUANINE(6)-N2)-METHYLTRANSFERASE THUMP3"/>
    <property type="match status" value="1"/>
</dbReference>
<dbReference type="InterPro" id="IPR000241">
    <property type="entry name" value="RlmKL-like_Mtase"/>
</dbReference>
<dbReference type="Gene3D" id="3.40.50.150">
    <property type="entry name" value="Vaccinia Virus protein VP39"/>
    <property type="match status" value="1"/>
</dbReference>
<comment type="caution">
    <text evidence="2">The sequence shown here is derived from an EMBL/GenBank/DDBJ whole genome shotgun (WGS) entry which is preliminary data.</text>
</comment>
<accession>A0ABT5VYX0</accession>
<evidence type="ECO:0000313" key="2">
    <source>
        <dbReference type="EMBL" id="MDE5419743.1"/>
    </source>
</evidence>
<feature type="domain" description="Ribosomal RNA large subunit methyltransferase K/L-like methyltransferase" evidence="1">
    <location>
        <begin position="149"/>
        <end position="246"/>
    </location>
</feature>
<proteinExistence type="predicted"/>
<name>A0ABT5VYX0_9BACT</name>
<gene>
    <name evidence="2" type="ORF">L3049_17250</name>
</gene>
<dbReference type="InterPro" id="IPR029063">
    <property type="entry name" value="SAM-dependent_MTases_sf"/>
</dbReference>